<sequence length="380" mass="43211">VLIQWNGPEANLSEKSRGLALARHIRDRERGGRAQIGVVDEEQNSADLMQIMETVLGPRAGSLRDTIPDEKVDEFQKANLRLYHLYEKDEDLVVQEIATRPLTQDLLQHEDCHILDQGGFKIYVWQGQGSSQEEKKVAFSRAVGFIQAKGYPATTNVEVVNDGWEPAAFKQLFQHWTEKEPLEQLGRAKVDAMKFKMTHLQGQPELAARHTMVDDGSGKMEVWRIEDLHKKPVDPKKYGQFHGGNCYLVLYTYQKAGRPHYILYLWQGRHASVDEAMALALNATELDHMYQEEAVQVRVTMGREPRHFLAIFKGRLVVFQVRAGPHFPKPAAQLFQVRGTDEYNTKTTEVPPRASSLSSNDVFLLATREICYLWCGKGAP</sequence>
<evidence type="ECO:0000259" key="2">
    <source>
        <dbReference type="Pfam" id="PF00626"/>
    </source>
</evidence>
<dbReference type="InterPro" id="IPR036180">
    <property type="entry name" value="Gelsolin-like_dom_sf"/>
</dbReference>
<reference evidence="3" key="1">
    <citation type="journal article" date="2007" name="Nature">
        <title>Genome of the marsupial Monodelphis domestica reveals innovation in non-coding sequences.</title>
        <authorList>
            <person name="Mikkelsen T.S."/>
            <person name="Wakefield M.J."/>
            <person name="Aken B."/>
            <person name="Amemiya C.T."/>
            <person name="Chang J.L."/>
            <person name="Duke S."/>
            <person name="Garber M."/>
            <person name="Gentles A.J."/>
            <person name="Goodstadt L."/>
            <person name="Heger A."/>
            <person name="Jurka J."/>
            <person name="Kamal M."/>
            <person name="Mauceli E."/>
            <person name="Searle S.M."/>
            <person name="Sharpe T."/>
            <person name="Baker M.L."/>
            <person name="Batzer M.A."/>
            <person name="Benos P.V."/>
            <person name="Belov K."/>
            <person name="Clamp M."/>
            <person name="Cook A."/>
            <person name="Cuff J."/>
            <person name="Das R."/>
            <person name="Davidow L."/>
            <person name="Deakin J.E."/>
            <person name="Fazzari M.J."/>
            <person name="Glass J.L."/>
            <person name="Grabherr M."/>
            <person name="Greally J.M."/>
            <person name="Gu W."/>
            <person name="Hore T.A."/>
            <person name="Huttley G.A."/>
            <person name="Kleber M."/>
            <person name="Jirtle R.L."/>
            <person name="Koina E."/>
            <person name="Lee J.T."/>
            <person name="Mahony S."/>
            <person name="Marra M.A."/>
            <person name="Miller R.D."/>
            <person name="Nicholls R.D."/>
            <person name="Oda M."/>
            <person name="Papenfuss A.T."/>
            <person name="Parra Z.E."/>
            <person name="Pollock D.D."/>
            <person name="Ray D.A."/>
            <person name="Schein J.E."/>
            <person name="Speed T.P."/>
            <person name="Thompson K."/>
            <person name="VandeBerg J.L."/>
            <person name="Wade C.M."/>
            <person name="Walker J.A."/>
            <person name="Waters P.D."/>
            <person name="Webber C."/>
            <person name="Weidman J.R."/>
            <person name="Xie X."/>
            <person name="Zody M.C."/>
            <person name="Baldwin J."/>
            <person name="Abdouelleil A."/>
            <person name="Abdulkadir J."/>
            <person name="Abebe A."/>
            <person name="Abera B."/>
            <person name="Abreu J."/>
            <person name="Acer S.C."/>
            <person name="Aftuck L."/>
            <person name="Alexander A."/>
            <person name="An P."/>
            <person name="Anderson E."/>
            <person name="Anderson S."/>
            <person name="Arachi H."/>
            <person name="Azer M."/>
            <person name="Bachantsang P."/>
            <person name="Barry A."/>
            <person name="Bayul T."/>
            <person name="Berlin A."/>
            <person name="Bessette D."/>
            <person name="Bloom T."/>
            <person name="Bloom T."/>
            <person name="Boguslavskiy L."/>
            <person name="Bonnet C."/>
            <person name="Boukhgalter B."/>
            <person name="Bourzgui I."/>
            <person name="Brown A."/>
            <person name="Cahill P."/>
            <person name="Channer S."/>
            <person name="Cheshatsang Y."/>
            <person name="Chuda L."/>
            <person name="Citroen M."/>
            <person name="Collymore A."/>
            <person name="Cooke P."/>
            <person name="Costello M."/>
            <person name="D'Aco K."/>
            <person name="Daza R."/>
            <person name="De Haan G."/>
            <person name="DeGray S."/>
            <person name="DeMaso C."/>
            <person name="Dhargay N."/>
            <person name="Dooley K."/>
            <person name="Dooley E."/>
            <person name="Doricent M."/>
            <person name="Dorje P."/>
            <person name="Dorjee K."/>
            <person name="Dupes A."/>
            <person name="Elong R."/>
            <person name="Falk J."/>
            <person name="Farina A."/>
            <person name="Faro S."/>
            <person name="Ferguson D."/>
            <person name="Fisher S."/>
            <person name="Foley C.D."/>
            <person name="Franke A."/>
            <person name="Friedrich D."/>
            <person name="Gadbois L."/>
            <person name="Gearin G."/>
            <person name="Gearin C.R."/>
            <person name="Giannoukos G."/>
            <person name="Goode T."/>
            <person name="Graham J."/>
            <person name="Grandbois E."/>
            <person name="Grewal S."/>
            <person name="Gyaltsen K."/>
            <person name="Hafez N."/>
            <person name="Hagos B."/>
            <person name="Hall J."/>
            <person name="Henson C."/>
            <person name="Hollinger A."/>
            <person name="Honan T."/>
            <person name="Huard M.D."/>
            <person name="Hughes L."/>
            <person name="Hurhula B."/>
            <person name="Husby M.E."/>
            <person name="Kamat A."/>
            <person name="Kanga B."/>
            <person name="Kashin S."/>
            <person name="Khazanovich D."/>
            <person name="Kisner P."/>
            <person name="Lance K."/>
            <person name="Lara M."/>
            <person name="Lee W."/>
            <person name="Lennon N."/>
            <person name="Letendre F."/>
            <person name="LeVine R."/>
            <person name="Lipovsky A."/>
            <person name="Liu X."/>
            <person name="Liu J."/>
            <person name="Liu S."/>
            <person name="Lokyitsang T."/>
            <person name="Lokyitsang Y."/>
            <person name="Lubonja R."/>
            <person name="Lui A."/>
            <person name="MacDonald P."/>
            <person name="Magnisalis V."/>
            <person name="Maru K."/>
            <person name="Matthews C."/>
            <person name="McCusker W."/>
            <person name="McDonough S."/>
            <person name="Mehta T."/>
            <person name="Meldrim J."/>
            <person name="Meneus L."/>
            <person name="Mihai O."/>
            <person name="Mihalev A."/>
            <person name="Mihova T."/>
            <person name="Mittelman R."/>
            <person name="Mlenga V."/>
            <person name="Montmayeur A."/>
            <person name="Mulrain L."/>
            <person name="Navidi A."/>
            <person name="Naylor J."/>
            <person name="Negash T."/>
            <person name="Nguyen T."/>
            <person name="Nguyen N."/>
            <person name="Nicol R."/>
            <person name="Norbu C."/>
            <person name="Norbu N."/>
            <person name="Novod N."/>
            <person name="O'Neill B."/>
            <person name="Osman S."/>
            <person name="Markiewicz E."/>
            <person name="Oyono O.L."/>
            <person name="Patti C."/>
            <person name="Phunkhang P."/>
            <person name="Pierre F."/>
            <person name="Priest M."/>
            <person name="Raghuraman S."/>
            <person name="Rege F."/>
            <person name="Reyes R."/>
            <person name="Rise C."/>
            <person name="Rogov P."/>
            <person name="Ross K."/>
            <person name="Ryan E."/>
            <person name="Settipalli S."/>
            <person name="Shea T."/>
            <person name="Sherpa N."/>
            <person name="Shi L."/>
            <person name="Shih D."/>
            <person name="Sparrow T."/>
            <person name="Spaulding J."/>
            <person name="Stalker J."/>
            <person name="Stange-Thomann N."/>
            <person name="Stavropoulos S."/>
            <person name="Stone C."/>
            <person name="Strader C."/>
            <person name="Tesfaye S."/>
            <person name="Thomson T."/>
            <person name="Thoulutsang Y."/>
            <person name="Thoulutsang D."/>
            <person name="Topham K."/>
            <person name="Topping I."/>
            <person name="Tsamla T."/>
            <person name="Vassiliev H."/>
            <person name="Vo A."/>
            <person name="Wangchuk T."/>
            <person name="Wangdi T."/>
            <person name="Weiand M."/>
            <person name="Wilkinson J."/>
            <person name="Wilson A."/>
            <person name="Yadav S."/>
            <person name="Young G."/>
            <person name="Yu Q."/>
            <person name="Zembek L."/>
            <person name="Zhong D."/>
            <person name="Zimmer A."/>
            <person name="Zwirko Z."/>
            <person name="Jaffe D.B."/>
            <person name="Alvarez P."/>
            <person name="Brockman W."/>
            <person name="Butler J."/>
            <person name="Chin C."/>
            <person name="Gnerre S."/>
            <person name="MacCallum I."/>
            <person name="Graves J.A."/>
            <person name="Ponting C.P."/>
            <person name="Breen M."/>
            <person name="Samollow P.B."/>
            <person name="Lander E.S."/>
            <person name="Lindblad-Toh K."/>
        </authorList>
    </citation>
    <scope>NUCLEOTIDE SEQUENCE [LARGE SCALE GENOMIC DNA]</scope>
</reference>
<dbReference type="SUPFAM" id="SSF55753">
    <property type="entry name" value="Actin depolymerizing proteins"/>
    <property type="match status" value="3"/>
</dbReference>
<dbReference type="CDD" id="cd11292">
    <property type="entry name" value="gelsolin_S3_like"/>
    <property type="match status" value="1"/>
</dbReference>
<dbReference type="Proteomes" id="UP000002280">
    <property type="component" value="Unplaced"/>
</dbReference>
<dbReference type="CDD" id="cd11293">
    <property type="entry name" value="gelsolin_S4_like"/>
    <property type="match status" value="1"/>
</dbReference>
<dbReference type="PRINTS" id="PR00597">
    <property type="entry name" value="GELSOLIN"/>
</dbReference>
<dbReference type="STRING" id="13616.ENSMODP00000049071"/>
<dbReference type="Bgee" id="ENSMODG00000042647">
    <property type="expression patterns" value="Expressed in adult mammalian kidney and 15 other cell types or tissues"/>
</dbReference>
<dbReference type="InterPro" id="IPR029006">
    <property type="entry name" value="ADF-H/Gelsolin-like_dom_sf"/>
</dbReference>
<dbReference type="Ensembl" id="ENSMODT00000081882.1">
    <property type="protein sequence ID" value="ENSMODP00000049071.1"/>
    <property type="gene ID" value="ENSMODG00000042647.1"/>
</dbReference>
<dbReference type="InterPro" id="IPR007122">
    <property type="entry name" value="Villin/Gelsolin"/>
</dbReference>
<evidence type="ECO:0000256" key="1">
    <source>
        <dbReference type="ARBA" id="ARBA00023203"/>
    </source>
</evidence>
<name>A0A5F8GPF5_MONDO</name>
<evidence type="ECO:0000313" key="3">
    <source>
        <dbReference type="Ensembl" id="ENSMODP00000049071.1"/>
    </source>
</evidence>
<dbReference type="SUPFAM" id="SSF82754">
    <property type="entry name" value="C-terminal, gelsolin-like domain of Sec23/24"/>
    <property type="match status" value="1"/>
</dbReference>
<dbReference type="PANTHER" id="PTHR11977">
    <property type="entry name" value="VILLIN"/>
    <property type="match status" value="1"/>
</dbReference>
<keyword evidence="4" id="KW-1185">Reference proteome</keyword>
<dbReference type="AlphaFoldDB" id="A0A5F8GPF5"/>
<dbReference type="Gene3D" id="3.40.20.10">
    <property type="entry name" value="Severin"/>
    <property type="match status" value="4"/>
</dbReference>
<proteinExistence type="predicted"/>
<protein>
    <recommendedName>
        <fullName evidence="2">Gelsolin-like domain-containing protein</fullName>
    </recommendedName>
</protein>
<dbReference type="PANTHER" id="PTHR11977:SF30">
    <property type="entry name" value="VILLIN-LIKE PROTEIN"/>
    <property type="match status" value="1"/>
</dbReference>
<reference evidence="3" key="3">
    <citation type="submission" date="2025-09" db="UniProtKB">
        <authorList>
            <consortium name="Ensembl"/>
        </authorList>
    </citation>
    <scope>IDENTIFICATION</scope>
</reference>
<feature type="domain" description="Gelsolin-like" evidence="2">
    <location>
        <begin position="98"/>
        <end position="169"/>
    </location>
</feature>
<dbReference type="SMART" id="SM00262">
    <property type="entry name" value="GEL"/>
    <property type="match status" value="2"/>
</dbReference>
<dbReference type="OMA" id="ATREICY"/>
<organism evidence="3 4">
    <name type="scientific">Monodelphis domestica</name>
    <name type="common">Gray short-tailed opossum</name>
    <dbReference type="NCBI Taxonomy" id="13616"/>
    <lineage>
        <taxon>Eukaryota</taxon>
        <taxon>Metazoa</taxon>
        <taxon>Chordata</taxon>
        <taxon>Craniata</taxon>
        <taxon>Vertebrata</taxon>
        <taxon>Euteleostomi</taxon>
        <taxon>Mammalia</taxon>
        <taxon>Metatheria</taxon>
        <taxon>Didelphimorphia</taxon>
        <taxon>Didelphidae</taxon>
        <taxon>Monodelphis</taxon>
    </lineage>
</organism>
<feature type="domain" description="Gelsolin-like" evidence="2">
    <location>
        <begin position="232"/>
        <end position="309"/>
    </location>
</feature>
<dbReference type="InParanoid" id="A0A5F8GPF5"/>
<dbReference type="GO" id="GO:0051015">
    <property type="term" value="F:actin filament binding"/>
    <property type="evidence" value="ECO:0007669"/>
    <property type="project" value="InterPro"/>
</dbReference>
<dbReference type="GeneTree" id="ENSGT00940000160253"/>
<reference evidence="3" key="2">
    <citation type="submission" date="2025-08" db="UniProtKB">
        <authorList>
            <consortium name="Ensembl"/>
        </authorList>
    </citation>
    <scope>IDENTIFICATION</scope>
</reference>
<dbReference type="InterPro" id="IPR007123">
    <property type="entry name" value="Gelsolin-like_dom"/>
</dbReference>
<dbReference type="Pfam" id="PF00626">
    <property type="entry name" value="Gelsolin"/>
    <property type="match status" value="3"/>
</dbReference>
<keyword evidence="1" id="KW-0009">Actin-binding</keyword>
<feature type="domain" description="Gelsolin-like" evidence="2">
    <location>
        <begin position="2"/>
        <end position="48"/>
    </location>
</feature>
<evidence type="ECO:0000313" key="4">
    <source>
        <dbReference type="Proteomes" id="UP000002280"/>
    </source>
</evidence>
<accession>A0A5F8GPF5</accession>